<dbReference type="InterPro" id="IPR010617">
    <property type="entry name" value="TMEM175-like"/>
</dbReference>
<evidence type="ECO:0000256" key="12">
    <source>
        <dbReference type="ARBA" id="ARBA00034430"/>
    </source>
</evidence>
<keyword evidence="7" id="KW-0630">Potassium</keyword>
<keyword evidence="11" id="KW-0407">Ion channel</keyword>
<evidence type="ECO:0000256" key="8">
    <source>
        <dbReference type="ARBA" id="ARBA00022989"/>
    </source>
</evidence>
<comment type="similarity">
    <text evidence="2">Belongs to the TMEM175 family.</text>
</comment>
<evidence type="ECO:0000313" key="15">
    <source>
        <dbReference type="Proteomes" id="UP000182835"/>
    </source>
</evidence>
<name>A0A1L8R878_9ENTE</name>
<comment type="caution">
    <text evidence="14">The sequence shown here is derived from an EMBL/GenBank/DDBJ whole genome shotgun (WGS) entry which is preliminary data.</text>
</comment>
<gene>
    <name evidence="14" type="ORF">RU96_GL001924</name>
</gene>
<evidence type="ECO:0000256" key="5">
    <source>
        <dbReference type="ARBA" id="ARBA00022692"/>
    </source>
</evidence>
<dbReference type="GO" id="GO:0016020">
    <property type="term" value="C:membrane"/>
    <property type="evidence" value="ECO:0007669"/>
    <property type="project" value="UniProtKB-SubCell"/>
</dbReference>
<evidence type="ECO:0000256" key="11">
    <source>
        <dbReference type="ARBA" id="ARBA00023303"/>
    </source>
</evidence>
<evidence type="ECO:0000256" key="10">
    <source>
        <dbReference type="ARBA" id="ARBA00023136"/>
    </source>
</evidence>
<feature type="transmembrane region" description="Helical" evidence="13">
    <location>
        <begin position="7"/>
        <end position="26"/>
    </location>
</feature>
<evidence type="ECO:0008006" key="16">
    <source>
        <dbReference type="Google" id="ProtNLM"/>
    </source>
</evidence>
<evidence type="ECO:0000256" key="3">
    <source>
        <dbReference type="ARBA" id="ARBA00022448"/>
    </source>
</evidence>
<dbReference type="GO" id="GO:0015252">
    <property type="term" value="F:proton channel activity"/>
    <property type="evidence" value="ECO:0007669"/>
    <property type="project" value="InterPro"/>
</dbReference>
<feature type="transmembrane region" description="Helical" evidence="13">
    <location>
        <begin position="46"/>
        <end position="66"/>
    </location>
</feature>
<sequence>MKKVTKGRLTAFTDGVVAIVITILVLEIRFPAAPTLASLLAMRDVLTAYTISFIFVAVIWVTHHRVMKMTEKVDDRVIWANIFWLFWLTLCPAVTQWVGSNPGMFWPALAYVVVYTMWSFSFGILTKQILKANDDNTRGTQLLRHDCRSGLSMVINLLLIAAVFWHPTIGLFGRFIVSAIWVPSYESAAKIQNYILRK</sequence>
<reference evidence="14 15" key="1">
    <citation type="submission" date="2014-12" db="EMBL/GenBank/DDBJ databases">
        <title>Draft genome sequences of 29 type strains of Enterococci.</title>
        <authorList>
            <person name="Zhong Z."/>
            <person name="Sun Z."/>
            <person name="Liu W."/>
            <person name="Zhang W."/>
            <person name="Zhang H."/>
        </authorList>
    </citation>
    <scope>NUCLEOTIDE SEQUENCE [LARGE SCALE GENOMIC DNA]</scope>
    <source>
        <strain evidence="14 15">DSM 21207</strain>
    </source>
</reference>
<protein>
    <recommendedName>
        <fullName evidence="16">Integral membrane protein</fullName>
    </recommendedName>
</protein>
<evidence type="ECO:0000256" key="13">
    <source>
        <dbReference type="SAM" id="Phobius"/>
    </source>
</evidence>
<keyword evidence="5 13" id="KW-0812">Transmembrane</keyword>
<keyword evidence="9" id="KW-0406">Ion transport</keyword>
<evidence type="ECO:0000256" key="2">
    <source>
        <dbReference type="ARBA" id="ARBA00006920"/>
    </source>
</evidence>
<evidence type="ECO:0000256" key="1">
    <source>
        <dbReference type="ARBA" id="ARBA00004141"/>
    </source>
</evidence>
<feature type="transmembrane region" description="Helical" evidence="13">
    <location>
        <begin position="147"/>
        <end position="165"/>
    </location>
</feature>
<organism evidence="14 15">
    <name type="scientific">Enterococcus canintestini</name>
    <dbReference type="NCBI Taxonomy" id="317010"/>
    <lineage>
        <taxon>Bacteria</taxon>
        <taxon>Bacillati</taxon>
        <taxon>Bacillota</taxon>
        <taxon>Bacilli</taxon>
        <taxon>Lactobacillales</taxon>
        <taxon>Enterococcaceae</taxon>
        <taxon>Enterococcus</taxon>
    </lineage>
</organism>
<dbReference type="AlphaFoldDB" id="A0A1L8R878"/>
<comment type="subcellular location">
    <subcellularLocation>
        <location evidence="1">Membrane</location>
        <topology evidence="1">Multi-pass membrane protein</topology>
    </subcellularLocation>
</comment>
<feature type="transmembrane region" description="Helical" evidence="13">
    <location>
        <begin position="78"/>
        <end position="98"/>
    </location>
</feature>
<keyword evidence="8 13" id="KW-1133">Transmembrane helix</keyword>
<evidence type="ECO:0000313" key="14">
    <source>
        <dbReference type="EMBL" id="OJG15947.1"/>
    </source>
</evidence>
<evidence type="ECO:0000256" key="4">
    <source>
        <dbReference type="ARBA" id="ARBA00022538"/>
    </source>
</evidence>
<proteinExistence type="inferred from homology"/>
<keyword evidence="10 13" id="KW-0472">Membrane</keyword>
<evidence type="ECO:0000256" key="7">
    <source>
        <dbReference type="ARBA" id="ARBA00022958"/>
    </source>
</evidence>
<evidence type="ECO:0000256" key="9">
    <source>
        <dbReference type="ARBA" id="ARBA00023065"/>
    </source>
</evidence>
<dbReference type="STRING" id="317010.RU96_GL001924"/>
<evidence type="ECO:0000256" key="6">
    <source>
        <dbReference type="ARBA" id="ARBA00022826"/>
    </source>
</evidence>
<dbReference type="Pfam" id="PF06736">
    <property type="entry name" value="TMEM175"/>
    <property type="match status" value="1"/>
</dbReference>
<dbReference type="EMBL" id="JXKG01000004">
    <property type="protein sequence ID" value="OJG15947.1"/>
    <property type="molecule type" value="Genomic_DNA"/>
</dbReference>
<dbReference type="Proteomes" id="UP000182835">
    <property type="component" value="Unassembled WGS sequence"/>
</dbReference>
<keyword evidence="3" id="KW-0813">Transport</keyword>
<keyword evidence="4" id="KW-0633">Potassium transport</keyword>
<dbReference type="GO" id="GO:0005267">
    <property type="term" value="F:potassium channel activity"/>
    <property type="evidence" value="ECO:0007669"/>
    <property type="project" value="UniProtKB-KW"/>
</dbReference>
<accession>A0A1L8R878</accession>
<comment type="catalytic activity">
    <reaction evidence="12">
        <text>K(+)(in) = K(+)(out)</text>
        <dbReference type="Rhea" id="RHEA:29463"/>
        <dbReference type="ChEBI" id="CHEBI:29103"/>
    </reaction>
</comment>
<feature type="transmembrane region" description="Helical" evidence="13">
    <location>
        <begin position="104"/>
        <end position="126"/>
    </location>
</feature>
<keyword evidence="6" id="KW-0631">Potassium channel</keyword>